<dbReference type="STRING" id="1191523.MROS_0448"/>
<dbReference type="PANTHER" id="PTHR43133">
    <property type="entry name" value="RNA POLYMERASE ECF-TYPE SIGMA FACTO"/>
    <property type="match status" value="1"/>
</dbReference>
<keyword evidence="5 6" id="KW-0804">Transcription</keyword>
<sequence>MTKENNITTNKDVYKDFEREAIPHMNALYNFALRLTGDPDEADDLLQETYLKAFRFFDKFEKGTNCKAWLYRIMKNSFINDYRKVTKEPAKVDYEDVQNFYETIKAEEITFNHYQSDAFSNLLDDDITGAISNLPEDFRTVIILSDIEGFSYEEIADFVDIPVGTVRSRLHRARKMLYSKLFDYAKSKGFLKKAGKKK</sequence>
<evidence type="ECO:0000256" key="4">
    <source>
        <dbReference type="ARBA" id="ARBA00023125"/>
    </source>
</evidence>
<dbReference type="InterPro" id="IPR007627">
    <property type="entry name" value="RNA_pol_sigma70_r2"/>
</dbReference>
<keyword evidence="4 6" id="KW-0238">DNA-binding</keyword>
<name>I7A135_MELRP</name>
<keyword evidence="10" id="KW-1185">Reference proteome</keyword>
<evidence type="ECO:0000256" key="2">
    <source>
        <dbReference type="ARBA" id="ARBA00023015"/>
    </source>
</evidence>
<dbReference type="Pfam" id="PF04542">
    <property type="entry name" value="Sigma70_r2"/>
    <property type="match status" value="1"/>
</dbReference>
<dbReference type="InterPro" id="IPR039425">
    <property type="entry name" value="RNA_pol_sigma-70-like"/>
</dbReference>
<dbReference type="NCBIfam" id="TIGR02937">
    <property type="entry name" value="sigma70-ECF"/>
    <property type="match status" value="1"/>
</dbReference>
<dbReference type="KEGG" id="mro:MROS_0448"/>
<comment type="similarity">
    <text evidence="1 6">Belongs to the sigma-70 factor family. ECF subfamily.</text>
</comment>
<dbReference type="InterPro" id="IPR013324">
    <property type="entry name" value="RNA_pol_sigma_r3/r4-like"/>
</dbReference>
<dbReference type="Proteomes" id="UP000009011">
    <property type="component" value="Chromosome"/>
</dbReference>
<dbReference type="PANTHER" id="PTHR43133:SF59">
    <property type="entry name" value="ECF RNA POLYMERASE SIGMA FACTOR SIGR"/>
    <property type="match status" value="1"/>
</dbReference>
<dbReference type="HOGENOM" id="CLU_047691_1_1_10"/>
<proteinExistence type="inferred from homology"/>
<evidence type="ECO:0000256" key="5">
    <source>
        <dbReference type="ARBA" id="ARBA00023163"/>
    </source>
</evidence>
<dbReference type="AlphaFoldDB" id="I7A135"/>
<dbReference type="RefSeq" id="WP_014855128.1">
    <property type="nucleotide sequence ID" value="NC_018178.1"/>
</dbReference>
<evidence type="ECO:0000313" key="9">
    <source>
        <dbReference type="EMBL" id="AFN73691.1"/>
    </source>
</evidence>
<evidence type="ECO:0000256" key="3">
    <source>
        <dbReference type="ARBA" id="ARBA00023082"/>
    </source>
</evidence>
<dbReference type="SUPFAM" id="SSF88946">
    <property type="entry name" value="Sigma2 domain of RNA polymerase sigma factors"/>
    <property type="match status" value="1"/>
</dbReference>
<evidence type="ECO:0000259" key="7">
    <source>
        <dbReference type="Pfam" id="PF04542"/>
    </source>
</evidence>
<dbReference type="PATRIC" id="fig|1191523.3.peg.467"/>
<feature type="domain" description="RNA polymerase sigma-70 region 2" evidence="7">
    <location>
        <begin position="24"/>
        <end position="85"/>
    </location>
</feature>
<evidence type="ECO:0000256" key="6">
    <source>
        <dbReference type="RuleBase" id="RU000716"/>
    </source>
</evidence>
<dbReference type="OrthoDB" id="9803470at2"/>
<protein>
    <recommendedName>
        <fullName evidence="6">RNA polymerase sigma factor</fullName>
    </recommendedName>
</protein>
<dbReference type="SUPFAM" id="SSF88659">
    <property type="entry name" value="Sigma3 and sigma4 domains of RNA polymerase sigma factors"/>
    <property type="match status" value="1"/>
</dbReference>
<dbReference type="Pfam" id="PF08281">
    <property type="entry name" value="Sigma70_r4_2"/>
    <property type="match status" value="1"/>
</dbReference>
<dbReference type="EMBL" id="CP003557">
    <property type="protein sequence ID" value="AFN73691.1"/>
    <property type="molecule type" value="Genomic_DNA"/>
</dbReference>
<gene>
    <name evidence="9" type="ordered locus">MROS_0448</name>
</gene>
<evidence type="ECO:0000256" key="1">
    <source>
        <dbReference type="ARBA" id="ARBA00010641"/>
    </source>
</evidence>
<accession>I7A135</accession>
<evidence type="ECO:0000313" key="10">
    <source>
        <dbReference type="Proteomes" id="UP000009011"/>
    </source>
</evidence>
<reference evidence="9 10" key="1">
    <citation type="journal article" date="2013" name="PLoS ONE">
        <title>Genomic analysis of Melioribacter roseus, facultatively anaerobic organotrophic bacterium representing a novel deep lineage within Bacteriodetes/Chlorobi group.</title>
        <authorList>
            <person name="Kadnikov V.V."/>
            <person name="Mardanov A.V."/>
            <person name="Podosokorskaya O.A."/>
            <person name="Gavrilov S.N."/>
            <person name="Kublanov I.V."/>
            <person name="Beletsky A.V."/>
            <person name="Bonch-Osmolovskaya E.A."/>
            <person name="Ravin N.V."/>
        </authorList>
    </citation>
    <scope>NUCLEOTIDE SEQUENCE [LARGE SCALE GENOMIC DNA]</scope>
    <source>
        <strain evidence="10">JCM 17771 / P3M-2</strain>
    </source>
</reference>
<keyword evidence="2 6" id="KW-0805">Transcription regulation</keyword>
<dbReference type="InterPro" id="IPR036388">
    <property type="entry name" value="WH-like_DNA-bd_sf"/>
</dbReference>
<dbReference type="GO" id="GO:0016987">
    <property type="term" value="F:sigma factor activity"/>
    <property type="evidence" value="ECO:0007669"/>
    <property type="project" value="UniProtKB-KW"/>
</dbReference>
<dbReference type="InterPro" id="IPR013325">
    <property type="entry name" value="RNA_pol_sigma_r2"/>
</dbReference>
<dbReference type="CDD" id="cd06171">
    <property type="entry name" value="Sigma70_r4"/>
    <property type="match status" value="1"/>
</dbReference>
<dbReference type="GO" id="GO:0006352">
    <property type="term" value="P:DNA-templated transcription initiation"/>
    <property type="evidence" value="ECO:0007669"/>
    <property type="project" value="InterPro"/>
</dbReference>
<dbReference type="InterPro" id="IPR013249">
    <property type="entry name" value="RNA_pol_sigma70_r4_t2"/>
</dbReference>
<dbReference type="Gene3D" id="1.10.10.10">
    <property type="entry name" value="Winged helix-like DNA-binding domain superfamily/Winged helix DNA-binding domain"/>
    <property type="match status" value="1"/>
</dbReference>
<feature type="domain" description="RNA polymerase sigma factor 70 region 4 type 2" evidence="8">
    <location>
        <begin position="127"/>
        <end position="177"/>
    </location>
</feature>
<dbReference type="PROSITE" id="PS01063">
    <property type="entry name" value="SIGMA70_ECF"/>
    <property type="match status" value="1"/>
</dbReference>
<dbReference type="InterPro" id="IPR000838">
    <property type="entry name" value="RNA_pol_sigma70_ECF_CS"/>
</dbReference>
<dbReference type="InterPro" id="IPR014284">
    <property type="entry name" value="RNA_pol_sigma-70_dom"/>
</dbReference>
<dbReference type="eggNOG" id="COG1595">
    <property type="taxonomic scope" value="Bacteria"/>
</dbReference>
<organism evidence="9 10">
    <name type="scientific">Melioribacter roseus (strain DSM 23840 / JCM 17771 / VKM B-2668 / P3M-2)</name>
    <dbReference type="NCBI Taxonomy" id="1191523"/>
    <lineage>
        <taxon>Bacteria</taxon>
        <taxon>Pseudomonadati</taxon>
        <taxon>Ignavibacteriota</taxon>
        <taxon>Ignavibacteria</taxon>
        <taxon>Ignavibacteriales</taxon>
        <taxon>Melioribacteraceae</taxon>
        <taxon>Melioribacter</taxon>
    </lineage>
</organism>
<keyword evidence="3 6" id="KW-0731">Sigma factor</keyword>
<dbReference type="GO" id="GO:0003677">
    <property type="term" value="F:DNA binding"/>
    <property type="evidence" value="ECO:0007669"/>
    <property type="project" value="UniProtKB-KW"/>
</dbReference>
<evidence type="ECO:0000259" key="8">
    <source>
        <dbReference type="Pfam" id="PF08281"/>
    </source>
</evidence>
<dbReference type="Gene3D" id="1.10.1740.10">
    <property type="match status" value="1"/>
</dbReference>